<proteinExistence type="predicted"/>
<evidence type="ECO:0000313" key="8">
    <source>
        <dbReference type="EMBL" id="KAJ8549066.1"/>
    </source>
</evidence>
<comment type="caution">
    <text evidence="8">The sequence shown here is derived from an EMBL/GenBank/DDBJ whole genome shotgun (WGS) entry which is preliminary data.</text>
</comment>
<dbReference type="PANTHER" id="PTHR43052">
    <property type="match status" value="1"/>
</dbReference>
<dbReference type="InterPro" id="IPR051305">
    <property type="entry name" value="tRNA_2-thiouridylase_MnmA"/>
</dbReference>
<sequence>MDAISGMEFDFVASGHYTKIVHTSTEQLDEPSVLKLSKDMDEVRMLAKSFNLPNQDRKDSQGICFLGKRVEIILETTVAFGSILLANAKVYVFLEGPGICGYELFLNICTSCGLNWYVVEKDISNIVVYVSRNYFSVNKKRRLFHVGSLKWLSGLRPRQISELQCKPLVAVKNKIQQKICSKGHFLGLNRDESLGKNQGGLQTQQTDVPYAYQPQCNISHWV</sequence>
<dbReference type="GO" id="GO:0016740">
    <property type="term" value="F:transferase activity"/>
    <property type="evidence" value="ECO:0007669"/>
    <property type="project" value="UniProtKB-KW"/>
</dbReference>
<dbReference type="GO" id="GO:0000049">
    <property type="term" value="F:tRNA binding"/>
    <property type="evidence" value="ECO:0007669"/>
    <property type="project" value="UniProtKB-KW"/>
</dbReference>
<protein>
    <submittedName>
        <fullName evidence="8">Uncharacterized protein</fullName>
    </submittedName>
</protein>
<keyword evidence="4" id="KW-0547">Nucleotide-binding</keyword>
<dbReference type="PANTHER" id="PTHR43052:SF1">
    <property type="entry name" value="TRNA-5-TAURINOMETHYLURIDINE 2-SULFURTRANSFERASE"/>
    <property type="match status" value="1"/>
</dbReference>
<keyword evidence="1" id="KW-0820">tRNA-binding</keyword>
<dbReference type="Gene3D" id="3.40.50.620">
    <property type="entry name" value="HUPs"/>
    <property type="match status" value="1"/>
</dbReference>
<evidence type="ECO:0000256" key="5">
    <source>
        <dbReference type="ARBA" id="ARBA00022840"/>
    </source>
</evidence>
<keyword evidence="3" id="KW-0819">tRNA processing</keyword>
<keyword evidence="7" id="KW-1015">Disulfide bond</keyword>
<dbReference type="Proteomes" id="UP001152561">
    <property type="component" value="Unassembled WGS sequence"/>
</dbReference>
<dbReference type="GO" id="GO:0005524">
    <property type="term" value="F:ATP binding"/>
    <property type="evidence" value="ECO:0007669"/>
    <property type="project" value="UniProtKB-KW"/>
</dbReference>
<keyword evidence="2" id="KW-0808">Transferase</keyword>
<dbReference type="AlphaFoldDB" id="A0A9Q1M306"/>
<evidence type="ECO:0000256" key="1">
    <source>
        <dbReference type="ARBA" id="ARBA00022555"/>
    </source>
</evidence>
<dbReference type="Pfam" id="PF03054">
    <property type="entry name" value="tRNA_Me_trans"/>
    <property type="match status" value="1"/>
</dbReference>
<name>A0A9Q1M306_9SOLA</name>
<keyword evidence="6" id="KW-0694">RNA-binding</keyword>
<reference evidence="9" key="1">
    <citation type="journal article" date="2023" name="Proc. Natl. Acad. Sci. U.S.A.">
        <title>Genomic and structural basis for evolution of tropane alkaloid biosynthesis.</title>
        <authorList>
            <person name="Wanga Y.-J."/>
            <person name="Taina T."/>
            <person name="Yua J.-Y."/>
            <person name="Lia J."/>
            <person name="Xua B."/>
            <person name="Chenc J."/>
            <person name="D'Auriad J.C."/>
            <person name="Huanga J.-P."/>
            <person name="Huanga S.-X."/>
        </authorList>
    </citation>
    <scope>NUCLEOTIDE SEQUENCE [LARGE SCALE GENOMIC DNA]</scope>
    <source>
        <strain evidence="9">cv. KIB-2019</strain>
    </source>
</reference>
<keyword evidence="9" id="KW-1185">Reference proteome</keyword>
<keyword evidence="5" id="KW-0067">ATP-binding</keyword>
<evidence type="ECO:0000256" key="2">
    <source>
        <dbReference type="ARBA" id="ARBA00022679"/>
    </source>
</evidence>
<evidence type="ECO:0000256" key="3">
    <source>
        <dbReference type="ARBA" id="ARBA00022694"/>
    </source>
</evidence>
<dbReference type="InterPro" id="IPR014729">
    <property type="entry name" value="Rossmann-like_a/b/a_fold"/>
</dbReference>
<dbReference type="GO" id="GO:0008033">
    <property type="term" value="P:tRNA processing"/>
    <property type="evidence" value="ECO:0007669"/>
    <property type="project" value="UniProtKB-KW"/>
</dbReference>
<evidence type="ECO:0000313" key="9">
    <source>
        <dbReference type="Proteomes" id="UP001152561"/>
    </source>
</evidence>
<dbReference type="EMBL" id="JAJAGQ010000011">
    <property type="protein sequence ID" value="KAJ8549066.1"/>
    <property type="molecule type" value="Genomic_DNA"/>
</dbReference>
<evidence type="ECO:0000256" key="7">
    <source>
        <dbReference type="ARBA" id="ARBA00023157"/>
    </source>
</evidence>
<organism evidence="8 9">
    <name type="scientific">Anisodus acutangulus</name>
    <dbReference type="NCBI Taxonomy" id="402998"/>
    <lineage>
        <taxon>Eukaryota</taxon>
        <taxon>Viridiplantae</taxon>
        <taxon>Streptophyta</taxon>
        <taxon>Embryophyta</taxon>
        <taxon>Tracheophyta</taxon>
        <taxon>Spermatophyta</taxon>
        <taxon>Magnoliopsida</taxon>
        <taxon>eudicotyledons</taxon>
        <taxon>Gunneridae</taxon>
        <taxon>Pentapetalae</taxon>
        <taxon>asterids</taxon>
        <taxon>lamiids</taxon>
        <taxon>Solanales</taxon>
        <taxon>Solanaceae</taxon>
        <taxon>Solanoideae</taxon>
        <taxon>Hyoscyameae</taxon>
        <taxon>Anisodus</taxon>
    </lineage>
</organism>
<evidence type="ECO:0000256" key="4">
    <source>
        <dbReference type="ARBA" id="ARBA00022741"/>
    </source>
</evidence>
<gene>
    <name evidence="8" type="ORF">K7X08_032773</name>
</gene>
<dbReference type="OrthoDB" id="3685at2759"/>
<accession>A0A9Q1M306</accession>
<evidence type="ECO:0000256" key="6">
    <source>
        <dbReference type="ARBA" id="ARBA00022884"/>
    </source>
</evidence>